<keyword evidence="7" id="KW-0436">Ligase</keyword>
<evidence type="ECO:0000256" key="2">
    <source>
        <dbReference type="ARBA" id="ARBA00022692"/>
    </source>
</evidence>
<keyword evidence="8" id="KW-1185">Reference proteome</keyword>
<proteinExistence type="predicted"/>
<feature type="transmembrane region" description="Helical" evidence="5">
    <location>
        <begin position="242"/>
        <end position="257"/>
    </location>
</feature>
<feature type="transmembrane region" description="Helical" evidence="5">
    <location>
        <begin position="389"/>
        <end position="408"/>
    </location>
</feature>
<evidence type="ECO:0000256" key="1">
    <source>
        <dbReference type="ARBA" id="ARBA00004141"/>
    </source>
</evidence>
<sequence length="447" mass="48442">MLPMGAEFSYDFLSDAEVVVIAAGFFFMMIAATIFWEIAIVGALLMSLGETHLGFDFGFVAMGYTVSPFDLLSAALVSAACFRFLIAGGMSRVQLLWMVILGYGFLRFLGGVADFGLPTAVSFYRQSFYVASALFYSLTIDWTPERLERLVKIWLVVGLTLACMTIVEWLFPNVIPRPTTSNAMSLYAFDQGRVVPAASALIMAQAGIIGLVVWSEARSSVLMRVLCIFLLAISFGLFHRSVWMAAAAGIAVLLAFSRESLVRVVPFIMLGVAGAAVLWMFQQGLGGDFLTRAVQSAVQEPFAADSSIAWRVTGWELLLERAFSSGVETVIFGAGYGAGYERQIGWSTVLYSPHNFYIATLLDTGLIGVGLWVYGFARITLGLLGALPPGFVILRPGLMALFATIVVYDIPYNHLTEQGLWLGALASTGGALLVRRNAAVARLVARP</sequence>
<feature type="transmembrane region" description="Helical" evidence="5">
    <location>
        <begin position="420"/>
        <end position="438"/>
    </location>
</feature>
<feature type="transmembrane region" description="Helical" evidence="5">
    <location>
        <begin position="66"/>
        <end position="86"/>
    </location>
</feature>
<name>A0A418VL09_9PROT</name>
<reference evidence="7 8" key="1">
    <citation type="submission" date="2018-09" db="EMBL/GenBank/DDBJ databases">
        <authorList>
            <person name="Zhu H."/>
        </authorList>
    </citation>
    <scope>NUCLEOTIDE SEQUENCE [LARGE SCALE GENOMIC DNA]</scope>
    <source>
        <strain evidence="7 8">K2W22B-5</strain>
    </source>
</reference>
<evidence type="ECO:0000256" key="3">
    <source>
        <dbReference type="ARBA" id="ARBA00022989"/>
    </source>
</evidence>
<feature type="transmembrane region" description="Helical" evidence="5">
    <location>
        <begin position="154"/>
        <end position="175"/>
    </location>
</feature>
<comment type="subcellular location">
    <subcellularLocation>
        <location evidence="1">Membrane</location>
        <topology evidence="1">Multi-pass membrane protein</topology>
    </subcellularLocation>
</comment>
<feature type="transmembrane region" description="Helical" evidence="5">
    <location>
        <begin position="264"/>
        <end position="281"/>
    </location>
</feature>
<protein>
    <submittedName>
        <fullName evidence="7">O-antigen ligase domain-containing protein</fullName>
    </submittedName>
</protein>
<feature type="transmembrane region" description="Helical" evidence="5">
    <location>
        <begin position="195"/>
        <end position="214"/>
    </location>
</feature>
<dbReference type="Proteomes" id="UP000283458">
    <property type="component" value="Unassembled WGS sequence"/>
</dbReference>
<feature type="domain" description="O-antigen ligase-related" evidence="6">
    <location>
        <begin position="226"/>
        <end position="373"/>
    </location>
</feature>
<evidence type="ECO:0000256" key="4">
    <source>
        <dbReference type="ARBA" id="ARBA00023136"/>
    </source>
</evidence>
<feature type="transmembrane region" description="Helical" evidence="5">
    <location>
        <begin position="123"/>
        <end position="142"/>
    </location>
</feature>
<keyword evidence="2 5" id="KW-0812">Transmembrane</keyword>
<keyword evidence="3 5" id="KW-1133">Transmembrane helix</keyword>
<dbReference type="Pfam" id="PF04932">
    <property type="entry name" value="Wzy_C"/>
    <property type="match status" value="1"/>
</dbReference>
<feature type="transmembrane region" description="Helical" evidence="5">
    <location>
        <begin position="20"/>
        <end position="46"/>
    </location>
</feature>
<evidence type="ECO:0000313" key="7">
    <source>
        <dbReference type="EMBL" id="RJF76835.1"/>
    </source>
</evidence>
<dbReference type="AlphaFoldDB" id="A0A418VL09"/>
<evidence type="ECO:0000259" key="6">
    <source>
        <dbReference type="Pfam" id="PF04932"/>
    </source>
</evidence>
<feature type="transmembrane region" description="Helical" evidence="5">
    <location>
        <begin position="221"/>
        <end position="236"/>
    </location>
</feature>
<dbReference type="InterPro" id="IPR007016">
    <property type="entry name" value="O-antigen_ligase-rel_domated"/>
</dbReference>
<evidence type="ECO:0000313" key="8">
    <source>
        <dbReference type="Proteomes" id="UP000283458"/>
    </source>
</evidence>
<evidence type="ECO:0000256" key="5">
    <source>
        <dbReference type="SAM" id="Phobius"/>
    </source>
</evidence>
<gene>
    <name evidence="7" type="ORF">D3877_28545</name>
</gene>
<accession>A0A418VL09</accession>
<comment type="caution">
    <text evidence="7">The sequence shown here is derived from an EMBL/GenBank/DDBJ whole genome shotgun (WGS) entry which is preliminary data.</text>
</comment>
<dbReference type="GO" id="GO:0016020">
    <property type="term" value="C:membrane"/>
    <property type="evidence" value="ECO:0007669"/>
    <property type="project" value="UniProtKB-SubCell"/>
</dbReference>
<dbReference type="EMBL" id="QYUL01000006">
    <property type="protein sequence ID" value="RJF76835.1"/>
    <property type="molecule type" value="Genomic_DNA"/>
</dbReference>
<feature type="transmembrane region" description="Helical" evidence="5">
    <location>
        <begin position="95"/>
        <end position="117"/>
    </location>
</feature>
<feature type="transmembrane region" description="Helical" evidence="5">
    <location>
        <begin position="356"/>
        <end position="377"/>
    </location>
</feature>
<keyword evidence="4 5" id="KW-0472">Membrane</keyword>
<organism evidence="7 8">
    <name type="scientific">Azospirillum cavernae</name>
    <dbReference type="NCBI Taxonomy" id="2320860"/>
    <lineage>
        <taxon>Bacteria</taxon>
        <taxon>Pseudomonadati</taxon>
        <taxon>Pseudomonadota</taxon>
        <taxon>Alphaproteobacteria</taxon>
        <taxon>Rhodospirillales</taxon>
        <taxon>Azospirillaceae</taxon>
        <taxon>Azospirillum</taxon>
    </lineage>
</organism>
<dbReference type="GO" id="GO:0016874">
    <property type="term" value="F:ligase activity"/>
    <property type="evidence" value="ECO:0007669"/>
    <property type="project" value="UniProtKB-KW"/>
</dbReference>